<gene>
    <name evidence="4" type="ORF">C8N25_11914</name>
</gene>
<dbReference type="Gene3D" id="1.20.120.450">
    <property type="entry name" value="dinb family like domain"/>
    <property type="match status" value="1"/>
</dbReference>
<dbReference type="OrthoDB" id="119432at2"/>
<evidence type="ECO:0000313" key="5">
    <source>
        <dbReference type="Proteomes" id="UP000256405"/>
    </source>
</evidence>
<dbReference type="SUPFAM" id="SSF109854">
    <property type="entry name" value="DinB/YfiT-like putative metalloenzymes"/>
    <property type="match status" value="1"/>
</dbReference>
<dbReference type="InterPro" id="IPR007837">
    <property type="entry name" value="DinB"/>
</dbReference>
<organism evidence="4 5">
    <name type="scientific">Algoriphagus antarcticus</name>
    <dbReference type="NCBI Taxonomy" id="238540"/>
    <lineage>
        <taxon>Bacteria</taxon>
        <taxon>Pseudomonadati</taxon>
        <taxon>Bacteroidota</taxon>
        <taxon>Cytophagia</taxon>
        <taxon>Cytophagales</taxon>
        <taxon>Cyclobacteriaceae</taxon>
        <taxon>Algoriphagus</taxon>
    </lineage>
</organism>
<keyword evidence="5" id="KW-1185">Reference proteome</keyword>
<comment type="similarity">
    <text evidence="1">Belongs to the DinB family.</text>
</comment>
<dbReference type="GO" id="GO:0046872">
    <property type="term" value="F:metal ion binding"/>
    <property type="evidence" value="ECO:0007669"/>
    <property type="project" value="UniProtKB-KW"/>
</dbReference>
<dbReference type="Pfam" id="PF05163">
    <property type="entry name" value="DinB"/>
    <property type="match status" value="1"/>
</dbReference>
<comment type="caution">
    <text evidence="4">The sequence shown here is derived from an EMBL/GenBank/DDBJ whole genome shotgun (WGS) entry which is preliminary data.</text>
</comment>
<evidence type="ECO:0000313" key="4">
    <source>
        <dbReference type="EMBL" id="REG83050.1"/>
    </source>
</evidence>
<proteinExistence type="inferred from homology"/>
<keyword evidence="2 3" id="KW-0479">Metal-binding</keyword>
<evidence type="ECO:0000256" key="3">
    <source>
        <dbReference type="PIRSR" id="PIRSR607837-1"/>
    </source>
</evidence>
<sequence>MESTQVAATAQIINKDQLLTHWLGHRKVTRRALEAFPEKELFEFSIGGMRTYAQLTKEMLAMDGSTARGLATDDWGTFDEEKTELTTKADLLASYDESTEKIQNYWKDISMEKFQEKVVAFGQYDGTGYSILFYIIDNEIHHRGQGYVYLRALGITPPNFWEQY</sequence>
<dbReference type="EMBL" id="QUNF01000019">
    <property type="protein sequence ID" value="REG83050.1"/>
    <property type="molecule type" value="Genomic_DNA"/>
</dbReference>
<protein>
    <submittedName>
        <fullName evidence="4">Putative damage-inducible protein DinB</fullName>
    </submittedName>
</protein>
<name>A0A3E0DJV8_9BACT</name>
<dbReference type="AlphaFoldDB" id="A0A3E0DJV8"/>
<evidence type="ECO:0000256" key="2">
    <source>
        <dbReference type="ARBA" id="ARBA00022723"/>
    </source>
</evidence>
<reference evidence="4 5" key="1">
    <citation type="submission" date="2018-08" db="EMBL/GenBank/DDBJ databases">
        <title>Genomic Encyclopedia of Archaeal and Bacterial Type Strains, Phase II (KMG-II): from individual species to whole genera.</title>
        <authorList>
            <person name="Goeker M."/>
        </authorList>
    </citation>
    <scope>NUCLEOTIDE SEQUENCE [LARGE SCALE GENOMIC DNA]</scope>
    <source>
        <strain evidence="4 5">DSM 15986</strain>
    </source>
</reference>
<dbReference type="InterPro" id="IPR034660">
    <property type="entry name" value="DinB/YfiT-like"/>
</dbReference>
<dbReference type="RefSeq" id="WP_086542186.1">
    <property type="nucleotide sequence ID" value="NZ_MSSW01000044.1"/>
</dbReference>
<feature type="binding site" evidence="3">
    <location>
        <position position="142"/>
    </location>
    <ligand>
        <name>a divalent metal cation</name>
        <dbReference type="ChEBI" id="CHEBI:60240"/>
    </ligand>
</feature>
<accession>A0A3E0DJV8</accession>
<evidence type="ECO:0000256" key="1">
    <source>
        <dbReference type="ARBA" id="ARBA00008635"/>
    </source>
</evidence>
<dbReference type="Proteomes" id="UP000256405">
    <property type="component" value="Unassembled WGS sequence"/>
</dbReference>